<comment type="pathway">
    <text evidence="1">Purine metabolism; ppGpp biosynthesis; ppGpp from GTP: step 1/2.</text>
</comment>
<dbReference type="Proteomes" id="UP000606889">
    <property type="component" value="Unassembled WGS sequence"/>
</dbReference>
<proteinExistence type="predicted"/>
<evidence type="ECO:0000313" key="4">
    <source>
        <dbReference type="Proteomes" id="UP000606889"/>
    </source>
</evidence>
<dbReference type="EMBL" id="JACOON010000003">
    <property type="protein sequence ID" value="MBC5648116.1"/>
    <property type="molecule type" value="Genomic_DNA"/>
</dbReference>
<dbReference type="InterPro" id="IPR052366">
    <property type="entry name" value="GTP_Pyrophosphokinase"/>
</dbReference>
<feature type="domain" description="RelA/SpoT" evidence="2">
    <location>
        <begin position="80"/>
        <end position="203"/>
    </location>
</feature>
<dbReference type="Pfam" id="PF04607">
    <property type="entry name" value="RelA_SpoT"/>
    <property type="match status" value="1"/>
</dbReference>
<keyword evidence="4" id="KW-1185">Reference proteome</keyword>
<evidence type="ECO:0000256" key="1">
    <source>
        <dbReference type="ARBA" id="ARBA00004976"/>
    </source>
</evidence>
<evidence type="ECO:0000313" key="3">
    <source>
        <dbReference type="EMBL" id="MBC5648116.1"/>
    </source>
</evidence>
<protein>
    <submittedName>
        <fullName evidence="3">GTP pyrophosphokinase family protein</fullName>
    </submittedName>
</protein>
<dbReference type="Gene3D" id="3.30.460.10">
    <property type="entry name" value="Beta Polymerase, domain 2"/>
    <property type="match status" value="1"/>
</dbReference>
<sequence length="253" mass="29689">MDKDNIMDKEIEKLMQAGGEFFTQKNRNEFVGMFLRRGQAFMEMMTYYRCALMEMETKFNVMNEEFSLQFDREPISNIKTRLKSPQSIVDKLLRKDFPIDVSSVEDNLNDIAGIRVICSFLDDVYMLEEALLKHDDVTLIEKRDYIASPKKNGYRSLHLIVSTPIFLAHEKRMMKVEVQLRTIAMDFWASLEHQINYKKKNGIPQGNLSELYECAEMSAELDRRMAELRKKCGIARDGEKEAFHYEKISLHND</sequence>
<reference evidence="3 4" key="1">
    <citation type="submission" date="2020-08" db="EMBL/GenBank/DDBJ databases">
        <title>Genome public.</title>
        <authorList>
            <person name="Liu C."/>
            <person name="Sun Q."/>
        </authorList>
    </citation>
    <scope>NUCLEOTIDE SEQUENCE [LARGE SCALE GENOMIC DNA]</scope>
    <source>
        <strain evidence="3 4">NSJ-35</strain>
    </source>
</reference>
<comment type="caution">
    <text evidence="3">The sequence shown here is derived from an EMBL/GenBank/DDBJ whole genome shotgun (WGS) entry which is preliminary data.</text>
</comment>
<evidence type="ECO:0000259" key="2">
    <source>
        <dbReference type="SMART" id="SM00954"/>
    </source>
</evidence>
<dbReference type="Gene3D" id="1.10.287.860">
    <property type="entry name" value="Nucleotidyltransferase"/>
    <property type="match status" value="1"/>
</dbReference>
<dbReference type="SMART" id="SM00954">
    <property type="entry name" value="RelA_SpoT"/>
    <property type="match status" value="1"/>
</dbReference>
<organism evidence="3 4">
    <name type="scientific">Christensenella tenuis</name>
    <dbReference type="NCBI Taxonomy" id="2763033"/>
    <lineage>
        <taxon>Bacteria</taxon>
        <taxon>Bacillati</taxon>
        <taxon>Bacillota</taxon>
        <taxon>Clostridia</taxon>
        <taxon>Christensenellales</taxon>
        <taxon>Christensenellaceae</taxon>
        <taxon>Christensenella</taxon>
    </lineage>
</organism>
<dbReference type="RefSeq" id="WP_186857633.1">
    <property type="nucleotide sequence ID" value="NZ_JACOON010000003.1"/>
</dbReference>
<dbReference type="InterPro" id="IPR043519">
    <property type="entry name" value="NT_sf"/>
</dbReference>
<accession>A0ABR7EEB2</accession>
<name>A0ABR7EEB2_9FIRM</name>
<gene>
    <name evidence="3" type="ORF">H8S18_07175</name>
</gene>
<dbReference type="InterPro" id="IPR007685">
    <property type="entry name" value="RelA_SpoT"/>
</dbReference>
<dbReference type="CDD" id="cd05399">
    <property type="entry name" value="NT_Rel-Spo_like"/>
    <property type="match status" value="1"/>
</dbReference>
<dbReference type="PANTHER" id="PTHR47837:SF2">
    <property type="entry name" value="GTP PYROPHOSPHOKINASE YWAC"/>
    <property type="match status" value="1"/>
</dbReference>
<dbReference type="PANTHER" id="PTHR47837">
    <property type="entry name" value="GTP PYROPHOSPHOKINASE YJBM"/>
    <property type="match status" value="1"/>
</dbReference>
<dbReference type="SUPFAM" id="SSF81301">
    <property type="entry name" value="Nucleotidyltransferase"/>
    <property type="match status" value="1"/>
</dbReference>